<dbReference type="Proteomes" id="UP000295633">
    <property type="component" value="Unassembled WGS sequence"/>
</dbReference>
<evidence type="ECO:0000313" key="1">
    <source>
        <dbReference type="EMBL" id="TDL45079.1"/>
    </source>
</evidence>
<comment type="caution">
    <text evidence="1">The sequence shown here is derived from an EMBL/GenBank/DDBJ whole genome shotgun (WGS) entry which is preliminary data.</text>
</comment>
<reference evidence="1 2" key="1">
    <citation type="submission" date="2019-03" db="EMBL/GenBank/DDBJ databases">
        <title>Genome Sequencing and Assembly of Various Microbes Isolated from Partially Reclaimed Soil and Acid Mine Drainage (AMD) Site.</title>
        <authorList>
            <person name="Steinbock B."/>
            <person name="Bechtold R."/>
            <person name="Sevigny J.L."/>
            <person name="Thomas D."/>
            <person name="Cuthill L.R."/>
            <person name="Aveiro Johannsen E.J."/>
            <person name="Thomas K."/>
            <person name="Ghosh A."/>
        </authorList>
    </citation>
    <scope>NUCLEOTIDE SEQUENCE [LARGE SCALE GENOMIC DNA]</scope>
    <source>
        <strain evidence="1 2">F-B2</strain>
    </source>
</reference>
<evidence type="ECO:0000313" key="2">
    <source>
        <dbReference type="Proteomes" id="UP000295633"/>
    </source>
</evidence>
<gene>
    <name evidence="1" type="ORF">E2R54_00885</name>
</gene>
<dbReference type="EMBL" id="SMZX01000001">
    <property type="protein sequence ID" value="TDL45079.1"/>
    <property type="molecule type" value="Genomic_DNA"/>
</dbReference>
<organism evidence="1 2">
    <name type="scientific">Microbacterium oleivorans</name>
    <dbReference type="NCBI Taxonomy" id="273677"/>
    <lineage>
        <taxon>Bacteria</taxon>
        <taxon>Bacillati</taxon>
        <taxon>Actinomycetota</taxon>
        <taxon>Actinomycetes</taxon>
        <taxon>Micrococcales</taxon>
        <taxon>Microbacteriaceae</taxon>
        <taxon>Microbacterium</taxon>
    </lineage>
</organism>
<proteinExistence type="predicted"/>
<sequence length="354" mass="39026">MGQNHHVSTDSRARRVAVGQDAEILVSMTQPVAVIRAAGEDDRVVSWPDLDVGDVAVGATVYAAPGGAWVVYAPSEDDEGDLHRPVTAVHVRSVGAVAQAHADGSRYAIGATRHGLWLRERHDPDPNDRAAWATETELLVVADGARTTHTIDRRVLIVEDAGDAPRMVFSPDAPDIRAEHCGTSYHYRYATTLLPTGPLPKRLAPMSDAVPLPDEEFMDVLRWRQPDEVVDTTPDVPWQRIHLPIERRDAAITALVDEFGDLAQYWRGPDGKRQPLTPGLSEPRIDIVGEWPDTRVEVTFRHPLLPGGLLRRTFRVFDDAGRITPHPYASIHLMEDLDTHAPLTPASPGEVRAF</sequence>
<accession>A0A4R5YJE1</accession>
<dbReference type="AlphaFoldDB" id="A0A4R5YJE1"/>
<name>A0A4R5YJE1_9MICO</name>
<protein>
    <submittedName>
        <fullName evidence="1">Uncharacterized protein</fullName>
    </submittedName>
</protein>